<evidence type="ECO:0000313" key="8">
    <source>
        <dbReference type="Proteomes" id="UP000420562"/>
    </source>
</evidence>
<dbReference type="AlphaFoldDB" id="A0A7J4ZSR6"/>
<keyword evidence="2" id="KW-0479">Metal-binding</keyword>
<evidence type="ECO:0000256" key="1">
    <source>
        <dbReference type="ARBA" id="ARBA00022670"/>
    </source>
</evidence>
<dbReference type="GO" id="GO:0004177">
    <property type="term" value="F:aminopeptidase activity"/>
    <property type="evidence" value="ECO:0007669"/>
    <property type="project" value="UniProtKB-KW"/>
</dbReference>
<dbReference type="InterPro" id="IPR001131">
    <property type="entry name" value="Peptidase_M24B_aminopep-P_CS"/>
</dbReference>
<dbReference type="RefSeq" id="WP_151127233.1">
    <property type="nucleotide sequence ID" value="NZ_VZQZ01000002.1"/>
</dbReference>
<keyword evidence="1" id="KW-0645">Protease</keyword>
<dbReference type="InterPro" id="IPR000587">
    <property type="entry name" value="Creatinase_N"/>
</dbReference>
<dbReference type="Pfam" id="PF00557">
    <property type="entry name" value="Peptidase_M24"/>
    <property type="match status" value="1"/>
</dbReference>
<sequence length="355" mass="38234">MLKNRRSHLARFFEDYSLDCILFTNLHNIRYLCGFTGTEGALLLTRDAGWFLCDSRYTTQASGEVGGAEVLEVASRLGTLATLVKDQGLSRIGFEASYTSVAFFKTLSAALDGHELVALGADLDDIRFCKDADELQRLSDVAALSSAALLAIRPLLKPGVKEVEIALELEMEMRRRGADGRAFDFIVASGVRGSMPHGVASEKALQAGELVTIDFGAVKDGYYSDETVTVAIGDPGERQRTIHEIVRTAHDMAIAAVKPGISCKELDAVAREYIRECGYGDYFGHGLGHGVGLEIHEKPVLSPRGDAVAAEGMVFTIEPGIYIPGFGGVRIEDTVAVTADGCRVLTGVPKDLFIL</sequence>
<dbReference type="InterPro" id="IPR050659">
    <property type="entry name" value="Peptidase_M24B"/>
</dbReference>
<dbReference type="FunFam" id="3.90.230.10:FF:000014">
    <property type="entry name" value="Aminopeptidase P family protein"/>
    <property type="match status" value="1"/>
</dbReference>
<dbReference type="Gene3D" id="3.40.350.10">
    <property type="entry name" value="Creatinase/prolidase N-terminal domain"/>
    <property type="match status" value="1"/>
</dbReference>
<dbReference type="PANTHER" id="PTHR46112">
    <property type="entry name" value="AMINOPEPTIDASE"/>
    <property type="match status" value="1"/>
</dbReference>
<dbReference type="GO" id="GO:0006508">
    <property type="term" value="P:proteolysis"/>
    <property type="evidence" value="ECO:0007669"/>
    <property type="project" value="UniProtKB-KW"/>
</dbReference>
<organism evidence="7 8">
    <name type="scientific">Oryzomonas japonica</name>
    <dbReference type="NCBI Taxonomy" id="2603858"/>
    <lineage>
        <taxon>Bacteria</taxon>
        <taxon>Pseudomonadati</taxon>
        <taxon>Thermodesulfobacteriota</taxon>
        <taxon>Desulfuromonadia</taxon>
        <taxon>Geobacterales</taxon>
        <taxon>Geobacteraceae</taxon>
        <taxon>Oryzomonas</taxon>
    </lineage>
</organism>
<evidence type="ECO:0000256" key="3">
    <source>
        <dbReference type="ARBA" id="ARBA00022801"/>
    </source>
</evidence>
<dbReference type="PANTHER" id="PTHR46112:SF3">
    <property type="entry name" value="AMINOPEPTIDASE YPDF"/>
    <property type="match status" value="1"/>
</dbReference>
<dbReference type="SUPFAM" id="SSF53092">
    <property type="entry name" value="Creatinase/prolidase N-terminal domain"/>
    <property type="match status" value="1"/>
</dbReference>
<dbReference type="SUPFAM" id="SSF55920">
    <property type="entry name" value="Creatinase/aminopeptidase"/>
    <property type="match status" value="1"/>
</dbReference>
<accession>A0A7J4ZSR6</accession>
<proteinExistence type="predicted"/>
<gene>
    <name evidence="7" type="ORF">F6V25_03350</name>
</gene>
<evidence type="ECO:0000256" key="2">
    <source>
        <dbReference type="ARBA" id="ARBA00022723"/>
    </source>
</evidence>
<dbReference type="Proteomes" id="UP000420562">
    <property type="component" value="Unassembled WGS sequence"/>
</dbReference>
<feature type="domain" description="Creatinase N-terminal" evidence="6">
    <location>
        <begin position="5"/>
        <end position="128"/>
    </location>
</feature>
<dbReference type="CDD" id="cd01092">
    <property type="entry name" value="APP-like"/>
    <property type="match status" value="1"/>
</dbReference>
<keyword evidence="8" id="KW-1185">Reference proteome</keyword>
<keyword evidence="4" id="KW-0482">Metalloprotease</keyword>
<dbReference type="Pfam" id="PF01321">
    <property type="entry name" value="Creatinase_N"/>
    <property type="match status" value="1"/>
</dbReference>
<keyword evidence="3" id="KW-0378">Hydrolase</keyword>
<evidence type="ECO:0000259" key="5">
    <source>
        <dbReference type="Pfam" id="PF00557"/>
    </source>
</evidence>
<protein>
    <submittedName>
        <fullName evidence="7">Aminopeptidase P family protein</fullName>
    </submittedName>
</protein>
<dbReference type="InterPro" id="IPR000994">
    <property type="entry name" value="Pept_M24"/>
</dbReference>
<evidence type="ECO:0000256" key="4">
    <source>
        <dbReference type="ARBA" id="ARBA00023049"/>
    </source>
</evidence>
<evidence type="ECO:0000259" key="6">
    <source>
        <dbReference type="Pfam" id="PF01321"/>
    </source>
</evidence>
<name>A0A7J4ZSR6_9BACT</name>
<dbReference type="GO" id="GO:0046872">
    <property type="term" value="F:metal ion binding"/>
    <property type="evidence" value="ECO:0007669"/>
    <property type="project" value="UniProtKB-KW"/>
</dbReference>
<dbReference type="Gene3D" id="3.90.230.10">
    <property type="entry name" value="Creatinase/methionine aminopeptidase superfamily"/>
    <property type="match status" value="1"/>
</dbReference>
<dbReference type="GO" id="GO:0008235">
    <property type="term" value="F:metalloexopeptidase activity"/>
    <property type="evidence" value="ECO:0007669"/>
    <property type="project" value="UniProtKB-ARBA"/>
</dbReference>
<feature type="domain" description="Peptidase M24" evidence="5">
    <location>
        <begin position="138"/>
        <end position="339"/>
    </location>
</feature>
<dbReference type="InterPro" id="IPR036005">
    <property type="entry name" value="Creatinase/aminopeptidase-like"/>
</dbReference>
<dbReference type="PRINTS" id="PR00599">
    <property type="entry name" value="MAPEPTIDASE"/>
</dbReference>
<keyword evidence="7" id="KW-0031">Aminopeptidase</keyword>
<comment type="caution">
    <text evidence="7">The sequence shown here is derived from an EMBL/GenBank/DDBJ whole genome shotgun (WGS) entry which is preliminary data.</text>
</comment>
<dbReference type="EMBL" id="VZQZ01000002">
    <property type="protein sequence ID" value="KAB0666472.1"/>
    <property type="molecule type" value="Genomic_DNA"/>
</dbReference>
<dbReference type="InterPro" id="IPR001714">
    <property type="entry name" value="Pept_M24_MAP"/>
</dbReference>
<dbReference type="PROSITE" id="PS00491">
    <property type="entry name" value="PROLINE_PEPTIDASE"/>
    <property type="match status" value="1"/>
</dbReference>
<reference evidence="7 8" key="1">
    <citation type="submission" date="2019-09" db="EMBL/GenBank/DDBJ databases">
        <title>Geobacter sp. Red96, a novel strain isolated from paddy soil.</title>
        <authorList>
            <person name="Xu Z."/>
            <person name="Masuda Y."/>
            <person name="Itoh H."/>
            <person name="Senoo K."/>
        </authorList>
    </citation>
    <scope>NUCLEOTIDE SEQUENCE [LARGE SCALE GENOMIC DNA]</scope>
    <source>
        <strain evidence="7 8">Red96</strain>
    </source>
</reference>
<dbReference type="InterPro" id="IPR029149">
    <property type="entry name" value="Creatin/AminoP/Spt16_N"/>
</dbReference>
<evidence type="ECO:0000313" key="7">
    <source>
        <dbReference type="EMBL" id="KAB0666472.1"/>
    </source>
</evidence>